<dbReference type="HOGENOM" id="CLU_049049_1_1_9"/>
<dbReference type="GO" id="GO:0097367">
    <property type="term" value="F:carbohydrate derivative binding"/>
    <property type="evidence" value="ECO:0007669"/>
    <property type="project" value="InterPro"/>
</dbReference>
<protein>
    <recommendedName>
        <fullName evidence="3">N-acetylmuramic acid 6-phosphate etherase</fullName>
        <shortName evidence="3">MurNAc-6-P etherase</shortName>
        <ecNumber evidence="3">4.2.1.126</ecNumber>
    </recommendedName>
    <alternativeName>
        <fullName evidence="3">N-acetylmuramic acid 6-phosphate hydrolase</fullName>
    </alternativeName>
    <alternativeName>
        <fullName evidence="3">N-acetylmuramic acid 6-phosphate lyase</fullName>
    </alternativeName>
</protein>
<dbReference type="HAMAP" id="MF_00068">
    <property type="entry name" value="MurQ"/>
    <property type="match status" value="1"/>
</dbReference>
<dbReference type="PANTHER" id="PTHR10088:SF4">
    <property type="entry name" value="GLUCOKINASE REGULATORY PROTEIN"/>
    <property type="match status" value="1"/>
</dbReference>
<dbReference type="FunFam" id="3.40.50.10490:FF:000014">
    <property type="entry name" value="N-acetylmuramic acid 6-phosphate etherase"/>
    <property type="match status" value="1"/>
</dbReference>
<evidence type="ECO:0000313" key="5">
    <source>
        <dbReference type="EMBL" id="ADE32202.1"/>
    </source>
</evidence>
<sequence length="320" mass="34690">MYNTIIANVYKKRKENKMDIERLNTEQSNPDSFAIETMSIGEITAYINREDGLVALAVQRILPQINAVIEIVVDCLKKDGRLIYVGAGTSGRLGVLDASECPPTFGVSPELVQGLIAGGNGAVRAAKEGAEDNRAAAVEDLQQIGISAKDVVIGLAASGRTPYVLEAVTYAREIGAKTASISCVQDAEISPLVDAPIEVLVGPEVVTGSSRMKAGTAQKMILNMISTTSMIQLGKVFRGFMVDVQPTNQKLIQRAKRIICETTGCTEMEAEHIFQQANQDVKLAILMQLSQLDQIEAKKLLENYHNHISFAIQSILDKEN</sequence>
<comment type="pathway">
    <text evidence="3">Amino-sugar metabolism; N-acetylmuramate degradation.</text>
</comment>
<dbReference type="PANTHER" id="PTHR10088">
    <property type="entry name" value="GLUCOKINASE REGULATORY PROTEIN"/>
    <property type="match status" value="1"/>
</dbReference>
<keyword evidence="1 3" id="KW-0456">Lyase</keyword>
<dbReference type="AlphaFoldDB" id="D5AK37"/>
<dbReference type="GO" id="GO:0016301">
    <property type="term" value="F:kinase activity"/>
    <property type="evidence" value="ECO:0007669"/>
    <property type="project" value="UniProtKB-KW"/>
</dbReference>
<dbReference type="InterPro" id="IPR005488">
    <property type="entry name" value="Etherase_MurQ"/>
</dbReference>
<comment type="miscellaneous">
    <text evidence="3">A lyase-type mechanism (elimination/hydration) is suggested for the cleavage of the lactyl ether bond of MurNAc 6-phosphate, with the formation of an alpha,beta-unsaturated aldehyde intermediate with (E)-stereochemistry, followed by the syn addition of water to give product.</text>
</comment>
<accession>D5AK37</accession>
<evidence type="ECO:0000256" key="3">
    <source>
        <dbReference type="HAMAP-Rule" id="MF_00068"/>
    </source>
</evidence>
<dbReference type="KEGG" id="ssw:SSGZ1_1746"/>
<comment type="subunit">
    <text evidence="3">Homodimer.</text>
</comment>
<dbReference type="SUPFAM" id="SSF53697">
    <property type="entry name" value="SIS domain"/>
    <property type="match status" value="1"/>
</dbReference>
<dbReference type="PROSITE" id="PS01272">
    <property type="entry name" value="GCKR"/>
    <property type="match status" value="1"/>
</dbReference>
<dbReference type="EMBL" id="CP000837">
    <property type="protein sequence ID" value="ADE32202.1"/>
    <property type="molecule type" value="Genomic_DNA"/>
</dbReference>
<dbReference type="InterPro" id="IPR001347">
    <property type="entry name" value="SIS_dom"/>
</dbReference>
<dbReference type="GO" id="GO:0016835">
    <property type="term" value="F:carbon-oxygen lyase activity"/>
    <property type="evidence" value="ECO:0007669"/>
    <property type="project" value="UniProtKB-UniRule"/>
</dbReference>
<dbReference type="Gene3D" id="1.10.8.1080">
    <property type="match status" value="1"/>
</dbReference>
<dbReference type="GO" id="GO:0097173">
    <property type="term" value="P:N-acetylmuramic acid catabolic process"/>
    <property type="evidence" value="ECO:0007669"/>
    <property type="project" value="UniProtKB-UniPathway"/>
</dbReference>
<comment type="function">
    <text evidence="3">Specifically catalyzes the cleavage of the D-lactyl ether substituent of MurNAc 6-phosphate, producing GlcNAc 6-phosphate and D-lactate.</text>
</comment>
<keyword evidence="5" id="KW-0418">Kinase</keyword>
<keyword evidence="2 3" id="KW-0119">Carbohydrate metabolism</keyword>
<dbReference type="EC" id="4.2.1.126" evidence="3"/>
<comment type="similarity">
    <text evidence="3">Belongs to the GCKR-like family. MurNAc-6-P etherase subfamily.</text>
</comment>
<dbReference type="GO" id="GO:0016803">
    <property type="term" value="F:ether hydrolase activity"/>
    <property type="evidence" value="ECO:0007669"/>
    <property type="project" value="TreeGrafter"/>
</dbReference>
<dbReference type="Proteomes" id="UP000002359">
    <property type="component" value="Chromosome"/>
</dbReference>
<name>D5AK37_STRGZ</name>
<comment type="catalytic activity">
    <reaction evidence="3">
        <text>N-acetyl-D-muramate 6-phosphate + H2O = N-acetyl-D-glucosamine 6-phosphate + (R)-lactate</text>
        <dbReference type="Rhea" id="RHEA:26410"/>
        <dbReference type="ChEBI" id="CHEBI:15377"/>
        <dbReference type="ChEBI" id="CHEBI:16004"/>
        <dbReference type="ChEBI" id="CHEBI:57513"/>
        <dbReference type="ChEBI" id="CHEBI:58722"/>
        <dbReference type="EC" id="4.2.1.126"/>
    </reaction>
</comment>
<evidence type="ECO:0000256" key="1">
    <source>
        <dbReference type="ARBA" id="ARBA00023239"/>
    </source>
</evidence>
<evidence type="ECO:0000259" key="4">
    <source>
        <dbReference type="PROSITE" id="PS51464"/>
    </source>
</evidence>
<dbReference type="Pfam" id="PF22645">
    <property type="entry name" value="GKRP_SIS_N"/>
    <property type="match status" value="1"/>
</dbReference>
<feature type="domain" description="SIS" evidence="4">
    <location>
        <begin position="72"/>
        <end position="235"/>
    </location>
</feature>
<dbReference type="InterPro" id="IPR005486">
    <property type="entry name" value="Glucokinase_regulatory_CS"/>
</dbReference>
<dbReference type="CDD" id="cd05007">
    <property type="entry name" value="SIS_Etherase"/>
    <property type="match status" value="1"/>
</dbReference>
<proteinExistence type="inferred from homology"/>
<dbReference type="PATRIC" id="fig|423211.3.peg.1718"/>
<dbReference type="NCBIfam" id="NF009222">
    <property type="entry name" value="PRK12570.1"/>
    <property type="match status" value="1"/>
</dbReference>
<organism evidence="5 6">
    <name type="scientific">Streptococcus suis (strain GZ1)</name>
    <dbReference type="NCBI Taxonomy" id="423211"/>
    <lineage>
        <taxon>Bacteria</taxon>
        <taxon>Bacillati</taxon>
        <taxon>Bacillota</taxon>
        <taxon>Bacilli</taxon>
        <taxon>Lactobacillales</taxon>
        <taxon>Streptococcaceae</taxon>
        <taxon>Streptococcus</taxon>
    </lineage>
</organism>
<feature type="active site" evidence="3">
    <location>
        <position position="131"/>
    </location>
</feature>
<dbReference type="Gene3D" id="3.40.50.10490">
    <property type="entry name" value="Glucose-6-phosphate isomerase like protein, domain 1"/>
    <property type="match status" value="1"/>
</dbReference>
<reference evidence="5 6" key="1">
    <citation type="journal article" date="2009" name="J. Infect. Dis.">
        <title>Clinical, experimental, and genomic differences between intermediately pathogenic, highly pathogenic, and epidemic Streptococcus suis.</title>
        <authorList>
            <person name="Ye C."/>
            <person name="Zheng H."/>
            <person name="Zhang J."/>
            <person name="Jing H."/>
            <person name="Wang L."/>
            <person name="Xiong Y."/>
            <person name="Wang W."/>
            <person name="Zhou Z."/>
            <person name="Sun Q."/>
            <person name="Luo X."/>
            <person name="Du H."/>
            <person name="Gottschalk M."/>
            <person name="Xu J."/>
        </authorList>
    </citation>
    <scope>NUCLEOTIDE SEQUENCE [LARGE SCALE GENOMIC DNA]</scope>
    <source>
        <strain evidence="5 6">GZ1</strain>
    </source>
</reference>
<keyword evidence="5" id="KW-0808">Transferase</keyword>
<dbReference type="InterPro" id="IPR040190">
    <property type="entry name" value="MURQ/GCKR"/>
</dbReference>
<dbReference type="InterPro" id="IPR046348">
    <property type="entry name" value="SIS_dom_sf"/>
</dbReference>
<dbReference type="UniPathway" id="UPA00342"/>
<dbReference type="GO" id="GO:0009254">
    <property type="term" value="P:peptidoglycan turnover"/>
    <property type="evidence" value="ECO:0007669"/>
    <property type="project" value="TreeGrafter"/>
</dbReference>
<dbReference type="GO" id="GO:0046348">
    <property type="term" value="P:amino sugar catabolic process"/>
    <property type="evidence" value="ECO:0007669"/>
    <property type="project" value="InterPro"/>
</dbReference>
<dbReference type="NCBIfam" id="TIGR00274">
    <property type="entry name" value="N-acetylmuramic acid 6-phosphate etherase"/>
    <property type="match status" value="1"/>
</dbReference>
<gene>
    <name evidence="3" type="primary">murQ</name>
    <name evidence="5" type="ordered locus">SSGZ1_1746</name>
</gene>
<dbReference type="NCBIfam" id="NF003915">
    <property type="entry name" value="PRK05441.1"/>
    <property type="match status" value="1"/>
</dbReference>
<evidence type="ECO:0000313" key="6">
    <source>
        <dbReference type="Proteomes" id="UP000002359"/>
    </source>
</evidence>
<dbReference type="PROSITE" id="PS51464">
    <property type="entry name" value="SIS"/>
    <property type="match status" value="1"/>
</dbReference>
<feature type="active site" description="Proton donor" evidence="3">
    <location>
        <position position="100"/>
    </location>
</feature>
<evidence type="ECO:0000256" key="2">
    <source>
        <dbReference type="ARBA" id="ARBA00023277"/>
    </source>
</evidence>